<evidence type="ECO:0000313" key="2">
    <source>
        <dbReference type="Proteomes" id="UP000796761"/>
    </source>
</evidence>
<gene>
    <name evidence="1" type="ORF">HGM15179_005432</name>
</gene>
<accession>A0A8K1GPR8</accession>
<evidence type="ECO:0000313" key="1">
    <source>
        <dbReference type="EMBL" id="TRZ21686.1"/>
    </source>
</evidence>
<dbReference type="OrthoDB" id="416454at2759"/>
<sequence length="143" mass="16600">MFEDWTVFKTVKKQDLENYRLVSLTLISGKVMEQLILEIISSHMEDKEVIRSSQHGFMKGMSPLISLINFYDEMTGLMWFDVDEQMTNVQSTYLLENFFASYLLIEELHQDQEFAANSIIIQETTCEMVLLPQSTPSSWQGAI</sequence>
<proteinExistence type="predicted"/>
<dbReference type="Proteomes" id="UP000796761">
    <property type="component" value="Unassembled WGS sequence"/>
</dbReference>
<name>A0A8K1GPR8_9PASS</name>
<reference evidence="1" key="1">
    <citation type="submission" date="2019-04" db="EMBL/GenBank/DDBJ databases">
        <title>Genome assembly of Zosterops borbonicus 15179.</title>
        <authorList>
            <person name="Leroy T."/>
            <person name="Anselmetti Y."/>
            <person name="Tilak M.-K."/>
            <person name="Nabholz B."/>
        </authorList>
    </citation>
    <scope>NUCLEOTIDE SEQUENCE</scope>
    <source>
        <strain evidence="1">HGM_15179</strain>
        <tissue evidence="1">Muscle</tissue>
    </source>
</reference>
<dbReference type="GO" id="GO:0007508">
    <property type="term" value="P:larval heart development"/>
    <property type="evidence" value="ECO:0007669"/>
    <property type="project" value="TreeGrafter"/>
</dbReference>
<evidence type="ECO:0008006" key="3">
    <source>
        <dbReference type="Google" id="ProtNLM"/>
    </source>
</evidence>
<dbReference type="GO" id="GO:0031012">
    <property type="term" value="C:extracellular matrix"/>
    <property type="evidence" value="ECO:0007669"/>
    <property type="project" value="TreeGrafter"/>
</dbReference>
<dbReference type="EMBL" id="SWJQ01000117">
    <property type="protein sequence ID" value="TRZ21686.1"/>
    <property type="molecule type" value="Genomic_DNA"/>
</dbReference>
<dbReference type="GO" id="GO:0061343">
    <property type="term" value="P:cell adhesion involved in heart morphogenesis"/>
    <property type="evidence" value="ECO:0007669"/>
    <property type="project" value="TreeGrafter"/>
</dbReference>
<dbReference type="AlphaFoldDB" id="A0A8K1GPR8"/>
<organism evidence="1 2">
    <name type="scientific">Zosterops borbonicus</name>
    <dbReference type="NCBI Taxonomy" id="364589"/>
    <lineage>
        <taxon>Eukaryota</taxon>
        <taxon>Metazoa</taxon>
        <taxon>Chordata</taxon>
        <taxon>Craniata</taxon>
        <taxon>Vertebrata</taxon>
        <taxon>Euteleostomi</taxon>
        <taxon>Archelosauria</taxon>
        <taxon>Archosauria</taxon>
        <taxon>Dinosauria</taxon>
        <taxon>Saurischia</taxon>
        <taxon>Theropoda</taxon>
        <taxon>Coelurosauria</taxon>
        <taxon>Aves</taxon>
        <taxon>Neognathae</taxon>
        <taxon>Neoaves</taxon>
        <taxon>Telluraves</taxon>
        <taxon>Australaves</taxon>
        <taxon>Passeriformes</taxon>
        <taxon>Sylvioidea</taxon>
        <taxon>Zosteropidae</taxon>
        <taxon>Zosterops</taxon>
    </lineage>
</organism>
<comment type="caution">
    <text evidence="1">The sequence shown here is derived from an EMBL/GenBank/DDBJ whole genome shotgun (WGS) entry which is preliminary data.</text>
</comment>
<keyword evidence="2" id="KW-1185">Reference proteome</keyword>
<dbReference type="PANTHER" id="PTHR33395:SF22">
    <property type="entry name" value="REVERSE TRANSCRIPTASE DOMAIN-CONTAINING PROTEIN"/>
    <property type="match status" value="1"/>
</dbReference>
<dbReference type="PANTHER" id="PTHR33395">
    <property type="entry name" value="TRANSCRIPTASE, PUTATIVE-RELATED-RELATED"/>
    <property type="match status" value="1"/>
</dbReference>
<protein>
    <recommendedName>
        <fullName evidence="3">Reverse transcriptase domain-containing protein</fullName>
    </recommendedName>
</protein>